<dbReference type="Gene3D" id="1.20.1070.10">
    <property type="entry name" value="Rhodopsin 7-helix transmembrane proteins"/>
    <property type="match status" value="1"/>
</dbReference>
<dbReference type="EMBL" id="NEDP02000727">
    <property type="protein sequence ID" value="OWF55248.1"/>
    <property type="molecule type" value="Genomic_DNA"/>
</dbReference>
<keyword evidence="2 8" id="KW-0812">Transmembrane</keyword>
<feature type="transmembrane region" description="Helical" evidence="8">
    <location>
        <begin position="120"/>
        <end position="137"/>
    </location>
</feature>
<dbReference type="OrthoDB" id="6132137at2759"/>
<comment type="caution">
    <text evidence="10">The sequence shown here is derived from an EMBL/GenBank/DDBJ whole genome shotgun (WGS) entry which is preliminary data.</text>
</comment>
<evidence type="ECO:0000256" key="8">
    <source>
        <dbReference type="SAM" id="Phobius"/>
    </source>
</evidence>
<keyword evidence="4" id="KW-0297">G-protein coupled receptor</keyword>
<dbReference type="InterPro" id="IPR017452">
    <property type="entry name" value="GPCR_Rhodpsn_7TM"/>
</dbReference>
<evidence type="ECO:0000313" key="11">
    <source>
        <dbReference type="Proteomes" id="UP000242188"/>
    </source>
</evidence>
<reference evidence="10 11" key="1">
    <citation type="journal article" date="2017" name="Nat. Ecol. Evol.">
        <title>Scallop genome provides insights into evolution of bilaterian karyotype and development.</title>
        <authorList>
            <person name="Wang S."/>
            <person name="Zhang J."/>
            <person name="Jiao W."/>
            <person name="Li J."/>
            <person name="Xun X."/>
            <person name="Sun Y."/>
            <person name="Guo X."/>
            <person name="Huan P."/>
            <person name="Dong B."/>
            <person name="Zhang L."/>
            <person name="Hu X."/>
            <person name="Sun X."/>
            <person name="Wang J."/>
            <person name="Zhao C."/>
            <person name="Wang Y."/>
            <person name="Wang D."/>
            <person name="Huang X."/>
            <person name="Wang R."/>
            <person name="Lv J."/>
            <person name="Li Y."/>
            <person name="Zhang Z."/>
            <person name="Liu B."/>
            <person name="Lu W."/>
            <person name="Hui Y."/>
            <person name="Liang J."/>
            <person name="Zhou Z."/>
            <person name="Hou R."/>
            <person name="Li X."/>
            <person name="Liu Y."/>
            <person name="Li H."/>
            <person name="Ning X."/>
            <person name="Lin Y."/>
            <person name="Zhao L."/>
            <person name="Xing Q."/>
            <person name="Dou J."/>
            <person name="Li Y."/>
            <person name="Mao J."/>
            <person name="Guo H."/>
            <person name="Dou H."/>
            <person name="Li T."/>
            <person name="Mu C."/>
            <person name="Jiang W."/>
            <person name="Fu Q."/>
            <person name="Fu X."/>
            <person name="Miao Y."/>
            <person name="Liu J."/>
            <person name="Yu Q."/>
            <person name="Li R."/>
            <person name="Liao H."/>
            <person name="Li X."/>
            <person name="Kong Y."/>
            <person name="Jiang Z."/>
            <person name="Chourrout D."/>
            <person name="Li R."/>
            <person name="Bao Z."/>
        </authorList>
    </citation>
    <scope>NUCLEOTIDE SEQUENCE [LARGE SCALE GENOMIC DNA]</scope>
    <source>
        <strain evidence="10 11">PY_sf001</strain>
    </source>
</reference>
<feature type="transmembrane region" description="Helical" evidence="8">
    <location>
        <begin position="182"/>
        <end position="207"/>
    </location>
</feature>
<dbReference type="PANTHER" id="PTHR45695">
    <property type="entry name" value="LEUCOKININ RECEPTOR-RELATED"/>
    <property type="match status" value="1"/>
</dbReference>
<evidence type="ECO:0000313" key="10">
    <source>
        <dbReference type="EMBL" id="OWF55248.1"/>
    </source>
</evidence>
<dbReference type="GO" id="GO:0005886">
    <property type="term" value="C:plasma membrane"/>
    <property type="evidence" value="ECO:0007669"/>
    <property type="project" value="TreeGrafter"/>
</dbReference>
<evidence type="ECO:0000256" key="1">
    <source>
        <dbReference type="ARBA" id="ARBA00004141"/>
    </source>
</evidence>
<keyword evidence="11" id="KW-1185">Reference proteome</keyword>
<evidence type="ECO:0000256" key="7">
    <source>
        <dbReference type="ARBA" id="ARBA00023224"/>
    </source>
</evidence>
<evidence type="ECO:0000256" key="5">
    <source>
        <dbReference type="ARBA" id="ARBA00023136"/>
    </source>
</evidence>
<comment type="subcellular location">
    <subcellularLocation>
        <location evidence="1">Membrane</location>
        <topology evidence="1">Multi-pass membrane protein</topology>
    </subcellularLocation>
</comment>
<keyword evidence="3 8" id="KW-1133">Transmembrane helix</keyword>
<feature type="transmembrane region" description="Helical" evidence="8">
    <location>
        <begin position="6"/>
        <end position="32"/>
    </location>
</feature>
<feature type="transmembrane region" description="Helical" evidence="8">
    <location>
        <begin position="228"/>
        <end position="250"/>
    </location>
</feature>
<gene>
    <name evidence="10" type="ORF">KP79_PYT21817</name>
</gene>
<evidence type="ECO:0000256" key="4">
    <source>
        <dbReference type="ARBA" id="ARBA00023040"/>
    </source>
</evidence>
<dbReference type="CDD" id="cd00637">
    <property type="entry name" value="7tm_classA_rhodopsin-like"/>
    <property type="match status" value="1"/>
</dbReference>
<evidence type="ECO:0000256" key="2">
    <source>
        <dbReference type="ARBA" id="ARBA00022692"/>
    </source>
</evidence>
<dbReference type="Proteomes" id="UP000242188">
    <property type="component" value="Unassembled WGS sequence"/>
</dbReference>
<name>A0A210R2H9_MIZYE</name>
<dbReference type="PANTHER" id="PTHR45695:SF15">
    <property type="entry name" value="OPSIN RH2"/>
    <property type="match status" value="1"/>
</dbReference>
<feature type="transmembrane region" description="Helical" evidence="8">
    <location>
        <begin position="44"/>
        <end position="69"/>
    </location>
</feature>
<evidence type="ECO:0000256" key="6">
    <source>
        <dbReference type="ARBA" id="ARBA00023170"/>
    </source>
</evidence>
<proteinExistence type="predicted"/>
<protein>
    <submittedName>
        <fullName evidence="10">Adenosine receptor A2b</fullName>
    </submittedName>
</protein>
<dbReference type="AlphaFoldDB" id="A0A210R2H9"/>
<feature type="domain" description="G-protein coupled receptors family 1 profile" evidence="9">
    <location>
        <begin position="23"/>
        <end position="282"/>
    </location>
</feature>
<feature type="transmembrane region" description="Helical" evidence="8">
    <location>
        <begin position="262"/>
        <end position="285"/>
    </location>
</feature>
<organism evidence="10 11">
    <name type="scientific">Mizuhopecten yessoensis</name>
    <name type="common">Japanese scallop</name>
    <name type="synonym">Patinopecten yessoensis</name>
    <dbReference type="NCBI Taxonomy" id="6573"/>
    <lineage>
        <taxon>Eukaryota</taxon>
        <taxon>Metazoa</taxon>
        <taxon>Spiralia</taxon>
        <taxon>Lophotrochozoa</taxon>
        <taxon>Mollusca</taxon>
        <taxon>Bivalvia</taxon>
        <taxon>Autobranchia</taxon>
        <taxon>Pteriomorphia</taxon>
        <taxon>Pectinida</taxon>
        <taxon>Pectinoidea</taxon>
        <taxon>Pectinidae</taxon>
        <taxon>Mizuhopecten</taxon>
    </lineage>
</organism>
<dbReference type="STRING" id="6573.A0A210R2H9"/>
<dbReference type="PRINTS" id="PR00237">
    <property type="entry name" value="GPCRRHODOPSN"/>
</dbReference>
<evidence type="ECO:0000256" key="3">
    <source>
        <dbReference type="ARBA" id="ARBA00022989"/>
    </source>
</evidence>
<feature type="transmembrane region" description="Helical" evidence="8">
    <location>
        <begin position="89"/>
        <end position="108"/>
    </location>
</feature>
<keyword evidence="5 8" id="KW-0472">Membrane</keyword>
<dbReference type="InterPro" id="IPR000276">
    <property type="entry name" value="GPCR_Rhodpsn"/>
</dbReference>
<keyword evidence="6 10" id="KW-0675">Receptor</keyword>
<dbReference type="Pfam" id="PF00001">
    <property type="entry name" value="7tm_1"/>
    <property type="match status" value="1"/>
</dbReference>
<dbReference type="GO" id="GO:0004930">
    <property type="term" value="F:G protein-coupled receptor activity"/>
    <property type="evidence" value="ECO:0007669"/>
    <property type="project" value="UniProtKB-KW"/>
</dbReference>
<dbReference type="PROSITE" id="PS50262">
    <property type="entry name" value="G_PROTEIN_RECEP_F1_2"/>
    <property type="match status" value="1"/>
</dbReference>
<accession>A0A210R2H9</accession>
<evidence type="ECO:0000259" key="9">
    <source>
        <dbReference type="PROSITE" id="PS50262"/>
    </source>
</evidence>
<keyword evidence="7" id="KW-0807">Transducer</keyword>
<sequence length="339" mass="38243">MHETNSVTFLTIDITLMILVTVLNLLVIFILIVKANVRKSKTIFLLSLAFADMFVGIFVIPNAISIMYLHVKMEDFVCKLCYYGEHTMSAASALSISVIAVDRMRAILFPLKFKSVHRGFSYLVLALVWILALLYALRTPFVYGAVTRISEVTDSNVTVSKTECTIMQGQSMVHQGLIYLDFFVLFLLPSTVLVTCNVAVSIRLAAVPTIQATGRTRLLMKRRRSIRLLLAMIFLFVGCHLPLYSFQIHLLIATTDVYTERVIMQSLLILSWSNSLLNVLFYGSLNDDVKSTLAMIIRCQCRKRNNRVAISTIRTTRRQHQSTMAAHQQTTISTTVTSI</sequence>
<dbReference type="SUPFAM" id="SSF81321">
    <property type="entry name" value="Family A G protein-coupled receptor-like"/>
    <property type="match status" value="1"/>
</dbReference>